<feature type="region of interest" description="Disordered" evidence="1">
    <location>
        <begin position="250"/>
        <end position="271"/>
    </location>
</feature>
<dbReference type="Gene3D" id="3.40.50.150">
    <property type="entry name" value="Vaccinia Virus protein VP39"/>
    <property type="match status" value="1"/>
</dbReference>
<accession>A0A2M9BK61</accession>
<evidence type="ECO:0000313" key="3">
    <source>
        <dbReference type="Proteomes" id="UP000230842"/>
    </source>
</evidence>
<proteinExistence type="predicted"/>
<dbReference type="InterPro" id="IPR029063">
    <property type="entry name" value="SAM-dependent_MTases_sf"/>
</dbReference>
<evidence type="ECO:0000256" key="1">
    <source>
        <dbReference type="SAM" id="MobiDB-lite"/>
    </source>
</evidence>
<sequence>MCGSPRVRSRTITSAHFSDRTIRIVECRVCGFIGIPKGRSSYHDVTDLDEIRVRTSGTVRVGTHETPGREYQMARMAVDILARRDPVDVLVYGAGRSVDNVHIARLDGVDHVAIGDIVRLRDDADFVDVGRPSSGRRFHVVIASEVVEHFREPRADFDTLFSFVASDGLLVCGTNVYGGWRLSKDRYPFFHDHTAYYSPESLLRIATRAGYRIDFRPTGLSRGRKRYVLLSRSERVMSRVACYFGTRTYAPSEARPEPEPGTPRAPRRETS</sequence>
<keyword evidence="2" id="KW-0489">Methyltransferase</keyword>
<evidence type="ECO:0000313" key="2">
    <source>
        <dbReference type="EMBL" id="PJJ58344.1"/>
    </source>
</evidence>
<keyword evidence="3" id="KW-1185">Reference proteome</keyword>
<dbReference type="SUPFAM" id="SSF53335">
    <property type="entry name" value="S-adenosyl-L-methionine-dependent methyltransferases"/>
    <property type="match status" value="1"/>
</dbReference>
<dbReference type="EMBL" id="PGEZ01000001">
    <property type="protein sequence ID" value="PJJ58344.1"/>
    <property type="molecule type" value="Genomic_DNA"/>
</dbReference>
<keyword evidence="2" id="KW-0808">Transferase</keyword>
<dbReference type="Proteomes" id="UP000230842">
    <property type="component" value="Unassembled WGS sequence"/>
</dbReference>
<gene>
    <name evidence="2" type="ORF">CLV56_2595</name>
</gene>
<protein>
    <submittedName>
        <fullName evidence="2">Methyltransferase family protein</fullName>
    </submittedName>
</protein>
<organism evidence="2 3">
    <name type="scientific">Mumia flava</name>
    <dbReference type="NCBI Taxonomy" id="1348852"/>
    <lineage>
        <taxon>Bacteria</taxon>
        <taxon>Bacillati</taxon>
        <taxon>Actinomycetota</taxon>
        <taxon>Actinomycetes</taxon>
        <taxon>Propionibacteriales</taxon>
        <taxon>Nocardioidaceae</taxon>
        <taxon>Mumia</taxon>
    </lineage>
</organism>
<dbReference type="AlphaFoldDB" id="A0A2M9BK61"/>
<comment type="caution">
    <text evidence="2">The sequence shown here is derived from an EMBL/GenBank/DDBJ whole genome shotgun (WGS) entry which is preliminary data.</text>
</comment>
<dbReference type="Pfam" id="PF13489">
    <property type="entry name" value="Methyltransf_23"/>
    <property type="match status" value="1"/>
</dbReference>
<name>A0A2M9BK61_9ACTN</name>
<dbReference type="GO" id="GO:0008168">
    <property type="term" value="F:methyltransferase activity"/>
    <property type="evidence" value="ECO:0007669"/>
    <property type="project" value="UniProtKB-KW"/>
</dbReference>
<dbReference type="GO" id="GO:0032259">
    <property type="term" value="P:methylation"/>
    <property type="evidence" value="ECO:0007669"/>
    <property type="project" value="UniProtKB-KW"/>
</dbReference>
<reference evidence="2 3" key="1">
    <citation type="submission" date="2017-11" db="EMBL/GenBank/DDBJ databases">
        <title>Genomic Encyclopedia of Archaeal and Bacterial Type Strains, Phase II (KMG-II): From Individual Species to Whole Genera.</title>
        <authorList>
            <person name="Goeker M."/>
        </authorList>
    </citation>
    <scope>NUCLEOTIDE SEQUENCE [LARGE SCALE GENOMIC DNA]</scope>
    <source>
        <strain evidence="2 3">DSM 27763</strain>
    </source>
</reference>